<evidence type="ECO:0000313" key="3">
    <source>
        <dbReference type="Proteomes" id="UP000799291"/>
    </source>
</evidence>
<organism evidence="2 3">
    <name type="scientific">Lentithecium fluviatile CBS 122367</name>
    <dbReference type="NCBI Taxonomy" id="1168545"/>
    <lineage>
        <taxon>Eukaryota</taxon>
        <taxon>Fungi</taxon>
        <taxon>Dikarya</taxon>
        <taxon>Ascomycota</taxon>
        <taxon>Pezizomycotina</taxon>
        <taxon>Dothideomycetes</taxon>
        <taxon>Pleosporomycetidae</taxon>
        <taxon>Pleosporales</taxon>
        <taxon>Massarineae</taxon>
        <taxon>Lentitheciaceae</taxon>
        <taxon>Lentithecium</taxon>
    </lineage>
</organism>
<proteinExistence type="predicted"/>
<comment type="subunit">
    <text evidence="1">Component of the NuA4 histone acetyltransferase complex.</text>
</comment>
<dbReference type="SUPFAM" id="SSF54160">
    <property type="entry name" value="Chromo domain-like"/>
    <property type="match status" value="1"/>
</dbReference>
<keyword evidence="3" id="KW-1185">Reference proteome</keyword>
<name>A0A6G1ITQ3_9PLEO</name>
<dbReference type="Gene3D" id="2.40.50.40">
    <property type="match status" value="1"/>
</dbReference>
<protein>
    <recommendedName>
        <fullName evidence="4">Chromo domain-containing protein</fullName>
    </recommendedName>
</protein>
<reference evidence="2" key="1">
    <citation type="journal article" date="2020" name="Stud. Mycol.">
        <title>101 Dothideomycetes genomes: a test case for predicting lifestyles and emergence of pathogens.</title>
        <authorList>
            <person name="Haridas S."/>
            <person name="Albert R."/>
            <person name="Binder M."/>
            <person name="Bloem J."/>
            <person name="Labutti K."/>
            <person name="Salamov A."/>
            <person name="Andreopoulos B."/>
            <person name="Baker S."/>
            <person name="Barry K."/>
            <person name="Bills G."/>
            <person name="Bluhm B."/>
            <person name="Cannon C."/>
            <person name="Castanera R."/>
            <person name="Culley D."/>
            <person name="Daum C."/>
            <person name="Ezra D."/>
            <person name="Gonzalez J."/>
            <person name="Henrissat B."/>
            <person name="Kuo A."/>
            <person name="Liang C."/>
            <person name="Lipzen A."/>
            <person name="Lutzoni F."/>
            <person name="Magnuson J."/>
            <person name="Mondo S."/>
            <person name="Nolan M."/>
            <person name="Ohm R."/>
            <person name="Pangilinan J."/>
            <person name="Park H.-J."/>
            <person name="Ramirez L."/>
            <person name="Alfaro M."/>
            <person name="Sun H."/>
            <person name="Tritt A."/>
            <person name="Yoshinaga Y."/>
            <person name="Zwiers L.-H."/>
            <person name="Turgeon B."/>
            <person name="Goodwin S."/>
            <person name="Spatafora J."/>
            <person name="Crous P."/>
            <person name="Grigoriev I."/>
        </authorList>
    </citation>
    <scope>NUCLEOTIDE SEQUENCE</scope>
    <source>
        <strain evidence="2">CBS 122367</strain>
    </source>
</reference>
<accession>A0A6G1ITQ3</accession>
<dbReference type="InterPro" id="IPR016197">
    <property type="entry name" value="Chromo-like_dom_sf"/>
</dbReference>
<dbReference type="EMBL" id="MU005592">
    <property type="protein sequence ID" value="KAF2681360.1"/>
    <property type="molecule type" value="Genomic_DNA"/>
</dbReference>
<dbReference type="Proteomes" id="UP000799291">
    <property type="component" value="Unassembled WGS sequence"/>
</dbReference>
<evidence type="ECO:0000313" key="2">
    <source>
        <dbReference type="EMBL" id="KAF2681360.1"/>
    </source>
</evidence>
<dbReference type="OrthoDB" id="6105938at2759"/>
<evidence type="ECO:0000256" key="1">
    <source>
        <dbReference type="ARBA" id="ARBA00011353"/>
    </source>
</evidence>
<evidence type="ECO:0008006" key="4">
    <source>
        <dbReference type="Google" id="ProtNLM"/>
    </source>
</evidence>
<sequence length="220" mass="25254">MTCDLCAYWENTLANSLVVTVRAQEMALSIKDSLEQIAAESHFFKIPKKPKERLMAHVRGVLTRYEWQFHPGIDLAESLDPSLLAINPKKARAHYGAKLSAPAPDPNVFPPRENDPDDYPFGREPWIAAFFRQWALEYERENGEAKEGWGVWTKKSERDSSSWKWPYKRIIAHKTDKDGQVRYLVKWVGRRFPASWVSKEQITGDAHMAYDSAHGVVHSG</sequence>
<dbReference type="AlphaFoldDB" id="A0A6G1ITQ3"/>
<gene>
    <name evidence="2" type="ORF">K458DRAFT_83885</name>
</gene>